<dbReference type="Proteomes" id="UP000008141">
    <property type="component" value="Unassembled WGS sequence"/>
</dbReference>
<dbReference type="KEGG" id="cvr:CHLNCDRAFT_58964"/>
<accession>E1ZPT7</accession>
<dbReference type="InParanoid" id="E1ZPT7"/>
<evidence type="ECO:0000313" key="3">
    <source>
        <dbReference type="Proteomes" id="UP000008141"/>
    </source>
</evidence>
<dbReference type="OrthoDB" id="515765at2759"/>
<dbReference type="EMBL" id="GL433858">
    <property type="protein sequence ID" value="EFN52121.1"/>
    <property type="molecule type" value="Genomic_DNA"/>
</dbReference>
<feature type="region of interest" description="Disordered" evidence="1">
    <location>
        <begin position="269"/>
        <end position="300"/>
    </location>
</feature>
<proteinExistence type="predicted"/>
<feature type="compositionally biased region" description="Low complexity" evidence="1">
    <location>
        <begin position="512"/>
        <end position="521"/>
    </location>
</feature>
<sequence>MAAAAAAPPAAPAAAAPATVSLSLERYLEFWQLLTKGSGRVQPLSGLEQTMLKAADLKQARACRPALMVLLVNGLNAGSRPKKELMDRLGQMALINPVCAPPSGAGAGTQEGTAERGGAAPEPAAAGAQVALDRGALASLGSLGWVAPAALLPQAGACGGACCALPPVRIFPPEAAQVPAPAANGAAEAARAPARHSQPHQLLPYGGGTQPLVPARSAQQPADSDVTVASLGPPAFQHNAVQCSPAVAQQQQQQQQACRVGAAAQRPAGAASAAPAPEVGVAGGAGSEAPEQEEGQEGEAALPGAPEWLARGVARVAERSQGSSDAVPAAQLQGRRVCFVLLEDFDQDDLLGVTDTLEAGVQEGQVVDPVGVDHDEDCPPGCRQRHAFHYVRVRASRSTAPLARRAGRRLDLVVDLQAALRRPELECLLGMGDAELQDAWVLLEPRQEDEGEAEAEAQEQGPASTRGAAHMQAPGSTAAGKPPLAKRAAAGAAQGARGIGDGGWRTKRGGQAAPVAAAPAPKRQQTAVQA</sequence>
<feature type="compositionally biased region" description="Low complexity" evidence="1">
    <location>
        <begin position="478"/>
        <end position="496"/>
    </location>
</feature>
<reference evidence="2 3" key="1">
    <citation type="journal article" date="2010" name="Plant Cell">
        <title>The Chlorella variabilis NC64A genome reveals adaptation to photosymbiosis, coevolution with viruses, and cryptic sex.</title>
        <authorList>
            <person name="Blanc G."/>
            <person name="Duncan G."/>
            <person name="Agarkova I."/>
            <person name="Borodovsky M."/>
            <person name="Gurnon J."/>
            <person name="Kuo A."/>
            <person name="Lindquist E."/>
            <person name="Lucas S."/>
            <person name="Pangilinan J."/>
            <person name="Polle J."/>
            <person name="Salamov A."/>
            <person name="Terry A."/>
            <person name="Yamada T."/>
            <person name="Dunigan D.D."/>
            <person name="Grigoriev I.V."/>
            <person name="Claverie J.M."/>
            <person name="Van Etten J.L."/>
        </authorList>
    </citation>
    <scope>NUCLEOTIDE SEQUENCE [LARGE SCALE GENOMIC DNA]</scope>
    <source>
        <strain evidence="2 3">NC64A</strain>
    </source>
</reference>
<evidence type="ECO:0000256" key="1">
    <source>
        <dbReference type="SAM" id="MobiDB-lite"/>
    </source>
</evidence>
<organism evidence="3">
    <name type="scientific">Chlorella variabilis</name>
    <name type="common">Green alga</name>
    <dbReference type="NCBI Taxonomy" id="554065"/>
    <lineage>
        <taxon>Eukaryota</taxon>
        <taxon>Viridiplantae</taxon>
        <taxon>Chlorophyta</taxon>
        <taxon>core chlorophytes</taxon>
        <taxon>Trebouxiophyceae</taxon>
        <taxon>Chlorellales</taxon>
        <taxon>Chlorellaceae</taxon>
        <taxon>Chlorella clade</taxon>
        <taxon>Chlorella</taxon>
    </lineage>
</organism>
<evidence type="ECO:0000313" key="2">
    <source>
        <dbReference type="EMBL" id="EFN52121.1"/>
    </source>
</evidence>
<feature type="region of interest" description="Disordered" evidence="1">
    <location>
        <begin position="447"/>
        <end position="530"/>
    </location>
</feature>
<feature type="compositionally biased region" description="Acidic residues" evidence="1">
    <location>
        <begin position="447"/>
        <end position="457"/>
    </location>
</feature>
<name>E1ZPT7_CHLVA</name>
<feature type="compositionally biased region" description="Low complexity" evidence="1">
    <location>
        <begin position="269"/>
        <end position="280"/>
    </location>
</feature>
<protein>
    <submittedName>
        <fullName evidence="2">Uncharacterized protein</fullName>
    </submittedName>
</protein>
<feature type="region of interest" description="Disordered" evidence="1">
    <location>
        <begin position="193"/>
        <end position="222"/>
    </location>
</feature>
<gene>
    <name evidence="2" type="ORF">CHLNCDRAFT_58964</name>
</gene>
<keyword evidence="3" id="KW-1185">Reference proteome</keyword>
<dbReference type="RefSeq" id="XP_005844223.1">
    <property type="nucleotide sequence ID" value="XM_005844161.1"/>
</dbReference>
<dbReference type="GeneID" id="17351613"/>
<dbReference type="AlphaFoldDB" id="E1ZPT7"/>